<dbReference type="GO" id="GO:0005524">
    <property type="term" value="F:ATP binding"/>
    <property type="evidence" value="ECO:0007669"/>
    <property type="project" value="UniProtKB-KW"/>
</dbReference>
<feature type="transmembrane region" description="Helical" evidence="11">
    <location>
        <begin position="627"/>
        <end position="646"/>
    </location>
</feature>
<feature type="domain" description="ABC transporter" evidence="12">
    <location>
        <begin position="156"/>
        <end position="405"/>
    </location>
</feature>
<comment type="similarity">
    <text evidence="2">Belongs to the ABC transporter superfamily. ABCG family. PDR (TC 3.A.1.205) subfamily.</text>
</comment>
<keyword evidence="5" id="KW-0547">Nucleotide-binding</keyword>
<sequence length="1563" mass="173823">MAALVGNFAANIDGATMDGGGTALQRMMSHTGPTNTDGDNDEEEVFTPIEERHEQITKLARQITRQSTRPGGLHRVATNGSVLAEGDIFDYEEGSDLDPFSENFDVRKWTKLVVRHRDTAPRTSGLAYSNMDVFGYGSDADYQKTVGNIAVYAYQTLRDKITGRKTRVNILNSIDGVVDAGEMLVVLGPPGSGCTTLLKAIAGEMNGIYLDEGSHLNYRGITPKEMHSQFRGESIYTAEVDVHFPKLVVGDTLAFAARARAPRNPPAGLTQKKYAEHMRDVIMSIFGISHTINTKVGNDFIRGVSGGERKRVSIAEATLASAPLQCWDNSTRGLDSANAIEFVRNLRLSAEHFGTSSCVAIYQAPQSAYDLFDKVCVLYEGEQIYFGRCTEAKEFFVNMGFHCPEQQTTPDFLTSLTSPSERTARDGFEHQVPQTPKEFSARWRASPEYAALKGEIAAFNAKYPTGGQHYDEFLASRRAQQSKHIRPGSPYTLSYAGQVKLCLDRGFQRLKADPSLTLSQLFGNSIMALIIASIFYNLQPTTASFYSRGGLLFFAILMNAFGSALEILTLYAQRPIVEKHAQYAFYHPSAEAFASMLCDMPYKICNAILFNLIIYFMTNLRREPGPFFFFFFVSFILTLTMSMMFRSIASLSRSLTQALAPAAVLILALVIYTGFALPISYMHGWARWINYLDPIAYGFESLMINEFHNRQFACATFVPSGGNYPTSGLEVACSAVGSVAGATTVDGDAYLLAAYNYQHAHKWRNVGIIFAFMIFLACVYLGATEYITAQRSKGEVLVFPRGKIPAALKAQNTDEETLDVKEAALMRRQTTLDAADGLIQRQTAVFSWKDVCYDIKIKGEPRRILDHVDGWVKPGTLTALMGVSGAGKTTLLDVLATRVTMGVVTGQMLVDGRPRDVSFQRKTGYVQQQDLHLQTSTVREALRFSAILRQPKSVPRAEKYQYVEDVLKLLEMDGYADAVVGVPGEGLNVEQRKRLTIGVELVAKPELLLFLDEPTSGLDSQTSWNILQLLQKLTANGQAILCTIHQPSAMLFEQFDRLLFLAKGGRTVYYGQVGHQSNILIDYFVRNGAPPCPAGENPAEWMLSAIGAAPGSHTDVDWHQAWLDSPERVAVREELEVIKHERRALVPKADPKADKAAYSEFAASIGVQMYEVLRRVFQQYWRTPSYIMSKLLLCISCALFIGFSFFKADTSQQGLQNQLFSVFMAFTIFGQIVQQIMPNFVIQRSLYEVRERPSKTYSWKIFILSNIFVEVPWSILAATLFFFCWYYPIGYYRNAQLTDAVDSRGALIWLFMIVFFLFTSTFATMMVAGIELAETAGNLANLLFSLCLVFCGTLVPLQSLPGFWHFMNRVSPFTYLVEGLLGVATAHANVVCSATELVQFYPPSGATCGEYMAPYIALAGGYLTDANATSECNFCAMSSTDTFLAAFNIYFSNRWRDFGLLWVYVIFNIFGAIFLYWLARVPKNNKKEEDEDGLQRSTTTQTNITRQLTGVERTRTNVSQKVPQPEPVFNSAEKERVDGSPLGSSAPLTHSDSTRVPSLESAK</sequence>
<dbReference type="OrthoDB" id="245989at2759"/>
<comment type="catalytic activity">
    <reaction evidence="9">
        <text>itraconazole(in) + ATP + H2O = itraconazole(out) + ADP + phosphate + H(+)</text>
        <dbReference type="Rhea" id="RHEA:33503"/>
        <dbReference type="ChEBI" id="CHEBI:6076"/>
        <dbReference type="ChEBI" id="CHEBI:15377"/>
        <dbReference type="ChEBI" id="CHEBI:15378"/>
        <dbReference type="ChEBI" id="CHEBI:30616"/>
        <dbReference type="ChEBI" id="CHEBI:43474"/>
        <dbReference type="ChEBI" id="CHEBI:456216"/>
    </reaction>
    <physiologicalReaction direction="left-to-right" evidence="9">
        <dbReference type="Rhea" id="RHEA:33504"/>
    </physiologicalReaction>
</comment>
<dbReference type="InterPro" id="IPR003593">
    <property type="entry name" value="AAA+_ATPase"/>
</dbReference>
<dbReference type="InterPro" id="IPR017871">
    <property type="entry name" value="ABC_transporter-like_CS"/>
</dbReference>
<dbReference type="InterPro" id="IPR003439">
    <property type="entry name" value="ABC_transporter-like_ATP-bd"/>
</dbReference>
<evidence type="ECO:0000313" key="14">
    <source>
        <dbReference type="Proteomes" id="UP000279236"/>
    </source>
</evidence>
<feature type="transmembrane region" description="Helical" evidence="11">
    <location>
        <begin position="658"/>
        <end position="679"/>
    </location>
</feature>
<protein>
    <recommendedName>
        <fullName evidence="12">ABC transporter domain-containing protein</fullName>
    </recommendedName>
</protein>
<evidence type="ECO:0000259" key="12">
    <source>
        <dbReference type="PROSITE" id="PS50893"/>
    </source>
</evidence>
<dbReference type="InterPro" id="IPR010929">
    <property type="entry name" value="PDR_CDR_ABC"/>
</dbReference>
<name>A0A427XD24_9TREE</name>
<keyword evidence="7 11" id="KW-1133">Transmembrane helix</keyword>
<feature type="transmembrane region" description="Helical" evidence="11">
    <location>
        <begin position="521"/>
        <end position="538"/>
    </location>
</feature>
<dbReference type="Pfam" id="PF06422">
    <property type="entry name" value="PDR_CDR"/>
    <property type="match status" value="1"/>
</dbReference>
<keyword evidence="8 11" id="KW-0472">Membrane</keyword>
<comment type="caution">
    <text evidence="13">The sequence shown here is derived from an EMBL/GenBank/DDBJ whole genome shotgun (WGS) entry which is preliminary data.</text>
</comment>
<evidence type="ECO:0000256" key="9">
    <source>
        <dbReference type="ARBA" id="ARBA00051750"/>
    </source>
</evidence>
<evidence type="ECO:0000256" key="3">
    <source>
        <dbReference type="ARBA" id="ARBA00022448"/>
    </source>
</evidence>
<evidence type="ECO:0000256" key="1">
    <source>
        <dbReference type="ARBA" id="ARBA00004141"/>
    </source>
</evidence>
<gene>
    <name evidence="13" type="ORF">EHS24_005323</name>
</gene>
<dbReference type="Pfam" id="PF01061">
    <property type="entry name" value="ABC2_membrane"/>
    <property type="match status" value="2"/>
</dbReference>
<feature type="transmembrane region" description="Helical" evidence="11">
    <location>
        <begin position="1461"/>
        <end position="1479"/>
    </location>
</feature>
<feature type="transmembrane region" description="Helical" evidence="11">
    <location>
        <begin position="1218"/>
        <end position="1242"/>
    </location>
</feature>
<feature type="domain" description="ABC transporter" evidence="12">
    <location>
        <begin position="846"/>
        <end position="1088"/>
    </location>
</feature>
<dbReference type="InterPro" id="IPR013525">
    <property type="entry name" value="ABC2_TM"/>
</dbReference>
<dbReference type="InterPro" id="IPR027417">
    <property type="entry name" value="P-loop_NTPase"/>
</dbReference>
<keyword evidence="4 11" id="KW-0812">Transmembrane</keyword>
<feature type="transmembrane region" description="Helical" evidence="11">
    <location>
        <begin position="1263"/>
        <end position="1288"/>
    </location>
</feature>
<organism evidence="13 14">
    <name type="scientific">Apiotrichum porosum</name>
    <dbReference type="NCBI Taxonomy" id="105984"/>
    <lineage>
        <taxon>Eukaryota</taxon>
        <taxon>Fungi</taxon>
        <taxon>Dikarya</taxon>
        <taxon>Basidiomycota</taxon>
        <taxon>Agaricomycotina</taxon>
        <taxon>Tremellomycetes</taxon>
        <taxon>Trichosporonales</taxon>
        <taxon>Trichosporonaceae</taxon>
        <taxon>Apiotrichum</taxon>
    </lineage>
</organism>
<evidence type="ECO:0000256" key="8">
    <source>
        <dbReference type="ARBA" id="ARBA00023136"/>
    </source>
</evidence>
<evidence type="ECO:0000256" key="6">
    <source>
        <dbReference type="ARBA" id="ARBA00022840"/>
    </source>
</evidence>
<feature type="compositionally biased region" description="Polar residues" evidence="10">
    <location>
        <begin position="1542"/>
        <end position="1556"/>
    </location>
</feature>
<dbReference type="InterPro" id="IPR043926">
    <property type="entry name" value="ABCG_dom"/>
</dbReference>
<dbReference type="GO" id="GO:0016020">
    <property type="term" value="C:membrane"/>
    <property type="evidence" value="ECO:0007669"/>
    <property type="project" value="UniProtKB-SubCell"/>
</dbReference>
<dbReference type="STRING" id="105984.A0A427XD24"/>
<evidence type="ECO:0000256" key="2">
    <source>
        <dbReference type="ARBA" id="ARBA00006012"/>
    </source>
</evidence>
<dbReference type="Pfam" id="PF14510">
    <property type="entry name" value="ABC_trans_N"/>
    <property type="match status" value="1"/>
</dbReference>
<dbReference type="CDD" id="cd03232">
    <property type="entry name" value="ABCG_PDR_domain2"/>
    <property type="match status" value="1"/>
</dbReference>
<keyword evidence="3" id="KW-0813">Transport</keyword>
<dbReference type="GeneID" id="39589866"/>
<feature type="transmembrane region" description="Helical" evidence="11">
    <location>
        <begin position="550"/>
        <end position="572"/>
    </location>
</feature>
<dbReference type="Pfam" id="PF19055">
    <property type="entry name" value="ABC2_membrane_7"/>
    <property type="match status" value="1"/>
</dbReference>
<evidence type="ECO:0000256" key="11">
    <source>
        <dbReference type="SAM" id="Phobius"/>
    </source>
</evidence>
<keyword evidence="14" id="KW-1185">Reference proteome</keyword>
<feature type="transmembrane region" description="Helical" evidence="11">
    <location>
        <begin position="1308"/>
        <end position="1330"/>
    </location>
</feature>
<dbReference type="InterPro" id="IPR029481">
    <property type="entry name" value="ABC_trans_N"/>
</dbReference>
<dbReference type="SUPFAM" id="SSF52540">
    <property type="entry name" value="P-loop containing nucleoside triphosphate hydrolases"/>
    <property type="match status" value="2"/>
</dbReference>
<evidence type="ECO:0000256" key="10">
    <source>
        <dbReference type="SAM" id="MobiDB-lite"/>
    </source>
</evidence>
<feature type="transmembrane region" description="Helical" evidence="11">
    <location>
        <begin position="766"/>
        <end position="783"/>
    </location>
</feature>
<dbReference type="PROSITE" id="PS00211">
    <property type="entry name" value="ABC_TRANSPORTER_1"/>
    <property type="match status" value="1"/>
</dbReference>
<dbReference type="PANTHER" id="PTHR19241">
    <property type="entry name" value="ATP-BINDING CASSETTE TRANSPORTER"/>
    <property type="match status" value="1"/>
</dbReference>
<dbReference type="InterPro" id="IPR034003">
    <property type="entry name" value="ABCG_PDR_2"/>
</dbReference>
<dbReference type="PROSITE" id="PS50893">
    <property type="entry name" value="ABC_TRANSPORTER_2"/>
    <property type="match status" value="2"/>
</dbReference>
<comment type="subcellular location">
    <subcellularLocation>
        <location evidence="1">Membrane</location>
        <topology evidence="1">Multi-pass membrane protein</topology>
    </subcellularLocation>
</comment>
<dbReference type="RefSeq" id="XP_028471893.1">
    <property type="nucleotide sequence ID" value="XM_028620851.1"/>
</dbReference>
<evidence type="ECO:0000256" key="4">
    <source>
        <dbReference type="ARBA" id="ARBA00022692"/>
    </source>
</evidence>
<accession>A0A427XD24</accession>
<dbReference type="GO" id="GO:0016887">
    <property type="term" value="F:ATP hydrolysis activity"/>
    <property type="evidence" value="ECO:0007669"/>
    <property type="project" value="InterPro"/>
</dbReference>
<keyword evidence="6" id="KW-0067">ATP-binding</keyword>
<dbReference type="Proteomes" id="UP000279236">
    <property type="component" value="Unassembled WGS sequence"/>
</dbReference>
<dbReference type="SMART" id="SM00382">
    <property type="entry name" value="AAA"/>
    <property type="match status" value="2"/>
</dbReference>
<evidence type="ECO:0000256" key="5">
    <source>
        <dbReference type="ARBA" id="ARBA00022741"/>
    </source>
</evidence>
<feature type="transmembrane region" description="Helical" evidence="11">
    <location>
        <begin position="592"/>
        <end position="615"/>
    </location>
</feature>
<reference evidence="13 14" key="1">
    <citation type="submission" date="2018-11" db="EMBL/GenBank/DDBJ databases">
        <title>Genome sequence of Apiotrichum porosum DSM 27194.</title>
        <authorList>
            <person name="Aliyu H."/>
            <person name="Gorte O."/>
            <person name="Ochsenreither K."/>
        </authorList>
    </citation>
    <scope>NUCLEOTIDE SEQUENCE [LARGE SCALE GENOMIC DNA]</scope>
    <source>
        <strain evidence="13 14">DSM 27194</strain>
    </source>
</reference>
<feature type="region of interest" description="Disordered" evidence="10">
    <location>
        <begin position="1514"/>
        <end position="1563"/>
    </location>
</feature>
<dbReference type="EMBL" id="RSCE01000021">
    <property type="protein sequence ID" value="RSH76746.1"/>
    <property type="molecule type" value="Genomic_DNA"/>
</dbReference>
<evidence type="ECO:0000313" key="13">
    <source>
        <dbReference type="EMBL" id="RSH76746.1"/>
    </source>
</evidence>
<feature type="transmembrane region" description="Helical" evidence="11">
    <location>
        <begin position="1342"/>
        <end position="1364"/>
    </location>
</feature>
<feature type="transmembrane region" description="Helical" evidence="11">
    <location>
        <begin position="1185"/>
        <end position="1206"/>
    </location>
</feature>
<evidence type="ECO:0000256" key="7">
    <source>
        <dbReference type="ARBA" id="ARBA00022989"/>
    </source>
</evidence>
<proteinExistence type="inferred from homology"/>
<dbReference type="Gene3D" id="3.40.50.300">
    <property type="entry name" value="P-loop containing nucleotide triphosphate hydrolases"/>
    <property type="match status" value="2"/>
</dbReference>
<dbReference type="Pfam" id="PF00005">
    <property type="entry name" value="ABC_tran"/>
    <property type="match status" value="2"/>
</dbReference>
<dbReference type="GO" id="GO:0140359">
    <property type="term" value="F:ABC-type transporter activity"/>
    <property type="evidence" value="ECO:0007669"/>
    <property type="project" value="InterPro"/>
</dbReference>
<dbReference type="FunFam" id="3.40.50.300:FF:000054">
    <property type="entry name" value="ABC multidrug transporter atrF"/>
    <property type="match status" value="1"/>
</dbReference>